<accession>A0A645G0X4</accession>
<name>A0A645G0X4_9ZZZZ</name>
<protein>
    <submittedName>
        <fullName evidence="1">Uncharacterized protein</fullName>
    </submittedName>
</protein>
<organism evidence="1">
    <name type="scientific">bioreactor metagenome</name>
    <dbReference type="NCBI Taxonomy" id="1076179"/>
    <lineage>
        <taxon>unclassified sequences</taxon>
        <taxon>metagenomes</taxon>
        <taxon>ecological metagenomes</taxon>
    </lineage>
</organism>
<reference evidence="1" key="1">
    <citation type="submission" date="2019-08" db="EMBL/GenBank/DDBJ databases">
        <authorList>
            <person name="Kucharzyk K."/>
            <person name="Murdoch R.W."/>
            <person name="Higgins S."/>
            <person name="Loffler F."/>
        </authorList>
    </citation>
    <scope>NUCLEOTIDE SEQUENCE</scope>
</reference>
<dbReference type="AlphaFoldDB" id="A0A645G0X4"/>
<proteinExistence type="predicted"/>
<evidence type="ECO:0000313" key="1">
    <source>
        <dbReference type="EMBL" id="MPN20295.1"/>
    </source>
</evidence>
<comment type="caution">
    <text evidence="1">The sequence shown here is derived from an EMBL/GenBank/DDBJ whole genome shotgun (WGS) entry which is preliminary data.</text>
</comment>
<sequence>MNIIQGASNKITSGQLSVTLYQTEAVTDKVKPLAIRAGIYTKQGVLISDSRELLFDFTSENARDRDMKVRFMFNNSPEAMKTQQVELQLEIPIENTNKWKPYASHTYLLQRQMVTDF</sequence>
<gene>
    <name evidence="1" type="ORF">SDC9_167673</name>
</gene>
<dbReference type="EMBL" id="VSSQ01068009">
    <property type="protein sequence ID" value="MPN20295.1"/>
    <property type="molecule type" value="Genomic_DNA"/>
</dbReference>